<accession>A0A6N0NVT1</accession>
<feature type="compositionally biased region" description="Basic and acidic residues" evidence="1">
    <location>
        <begin position="159"/>
        <end position="171"/>
    </location>
</feature>
<proteinExistence type="predicted"/>
<keyword evidence="3" id="KW-1185">Reference proteome</keyword>
<feature type="region of interest" description="Disordered" evidence="1">
    <location>
        <begin position="159"/>
        <end position="188"/>
    </location>
</feature>
<protein>
    <submittedName>
        <fullName evidence="2">Uncharacterized protein</fullName>
    </submittedName>
</protein>
<dbReference type="OrthoDB" id="36941at2157"/>
<gene>
    <name evidence="2" type="ORF">GWK48_08000</name>
</gene>
<organism evidence="2 3">
    <name type="scientific">Metallosphaera tengchongensis</name>
    <dbReference type="NCBI Taxonomy" id="1532350"/>
    <lineage>
        <taxon>Archaea</taxon>
        <taxon>Thermoproteota</taxon>
        <taxon>Thermoprotei</taxon>
        <taxon>Sulfolobales</taxon>
        <taxon>Sulfolobaceae</taxon>
        <taxon>Metallosphaera</taxon>
    </lineage>
</organism>
<dbReference type="Proteomes" id="UP000509301">
    <property type="component" value="Chromosome"/>
</dbReference>
<sequence length="188" mass="20505">MKSSILALIALVALGSGIAASSVAGFGPLAYISYHIITAQEQNANITIIPANINLGNLTPGMKGNVTVNATITLSKSDNYTVMLLHVEKLRKAFSEFKVMISLGNETFNVSLDKPYHVLYLQNGTYHVYVTIFYKVSNNPKGDLNVNNEPLLIIHPGIAHDHHDHDHDNGNHDNGNQGKDQDNENESS</sequence>
<reference evidence="2 3" key="1">
    <citation type="submission" date="2020-02" db="EMBL/GenBank/DDBJ databases">
        <title>Comparative genome analysis reveals the metabolism and evolution of the thermophilic archaeal genus Metallosphaera.</title>
        <authorList>
            <person name="Jiang C."/>
        </authorList>
    </citation>
    <scope>NUCLEOTIDE SEQUENCE [LARGE SCALE GENOMIC DNA]</scope>
    <source>
        <strain evidence="2 3">Ric-A</strain>
    </source>
</reference>
<evidence type="ECO:0000313" key="3">
    <source>
        <dbReference type="Proteomes" id="UP000509301"/>
    </source>
</evidence>
<evidence type="ECO:0000313" key="2">
    <source>
        <dbReference type="EMBL" id="QKR00325.1"/>
    </source>
</evidence>
<dbReference type="AlphaFoldDB" id="A0A6N0NVT1"/>
<dbReference type="EMBL" id="CP049074">
    <property type="protein sequence ID" value="QKR00325.1"/>
    <property type="molecule type" value="Genomic_DNA"/>
</dbReference>
<dbReference type="GeneID" id="55641881"/>
<dbReference type="RefSeq" id="WP_174631203.1">
    <property type="nucleotide sequence ID" value="NZ_CP049074.1"/>
</dbReference>
<name>A0A6N0NVT1_9CREN</name>
<dbReference type="KEGG" id="mten:GWK48_08000"/>
<evidence type="ECO:0000256" key="1">
    <source>
        <dbReference type="SAM" id="MobiDB-lite"/>
    </source>
</evidence>